<evidence type="ECO:0000313" key="2">
    <source>
        <dbReference type="Proteomes" id="UP001607302"/>
    </source>
</evidence>
<dbReference type="EMBL" id="JAUDFV010000096">
    <property type="protein sequence ID" value="KAL2732113.1"/>
    <property type="molecule type" value="Genomic_DNA"/>
</dbReference>
<dbReference type="Proteomes" id="UP001607302">
    <property type="component" value="Unassembled WGS sequence"/>
</dbReference>
<protein>
    <submittedName>
        <fullName evidence="1">Uncharacterized protein</fullName>
    </submittedName>
</protein>
<gene>
    <name evidence="1" type="ORF">V1478_004372</name>
</gene>
<sequence>MEKEEVKAKCNNSPSKFTEMVRGQKCHHTHKISLALRNTKLERLQFTKRIQKHIRLNQSSIFGLKKWK</sequence>
<comment type="caution">
    <text evidence="1">The sequence shown here is derived from an EMBL/GenBank/DDBJ whole genome shotgun (WGS) entry which is preliminary data.</text>
</comment>
<accession>A0ABD2BH91</accession>
<reference evidence="1 2" key="1">
    <citation type="journal article" date="2024" name="Ann. Entomol. Soc. Am.">
        <title>Genomic analyses of the southern and eastern yellowjacket wasps (Hymenoptera: Vespidae) reveal evolutionary signatures of social life.</title>
        <authorList>
            <person name="Catto M.A."/>
            <person name="Caine P.B."/>
            <person name="Orr S.E."/>
            <person name="Hunt B.G."/>
            <person name="Goodisman M.A.D."/>
        </authorList>
    </citation>
    <scope>NUCLEOTIDE SEQUENCE [LARGE SCALE GENOMIC DNA]</scope>
    <source>
        <strain evidence="1">233</strain>
        <tissue evidence="1">Head and thorax</tissue>
    </source>
</reference>
<proteinExistence type="predicted"/>
<keyword evidence="2" id="KW-1185">Reference proteome</keyword>
<evidence type="ECO:0000313" key="1">
    <source>
        <dbReference type="EMBL" id="KAL2732113.1"/>
    </source>
</evidence>
<organism evidence="1 2">
    <name type="scientific">Vespula squamosa</name>
    <name type="common">Southern yellow jacket</name>
    <name type="synonym">Wasp</name>
    <dbReference type="NCBI Taxonomy" id="30214"/>
    <lineage>
        <taxon>Eukaryota</taxon>
        <taxon>Metazoa</taxon>
        <taxon>Ecdysozoa</taxon>
        <taxon>Arthropoda</taxon>
        <taxon>Hexapoda</taxon>
        <taxon>Insecta</taxon>
        <taxon>Pterygota</taxon>
        <taxon>Neoptera</taxon>
        <taxon>Endopterygota</taxon>
        <taxon>Hymenoptera</taxon>
        <taxon>Apocrita</taxon>
        <taxon>Aculeata</taxon>
        <taxon>Vespoidea</taxon>
        <taxon>Vespidae</taxon>
        <taxon>Vespinae</taxon>
        <taxon>Vespula</taxon>
    </lineage>
</organism>
<name>A0ABD2BH91_VESSQ</name>
<dbReference type="AlphaFoldDB" id="A0ABD2BH91"/>